<dbReference type="Pfam" id="PF00083">
    <property type="entry name" value="Sugar_tr"/>
    <property type="match status" value="1"/>
</dbReference>
<comment type="similarity">
    <text evidence="2">Belongs to the major facilitator superfamily. Sugar transporter (TC 2.A.1.1) family.</text>
</comment>
<gene>
    <name evidence="9" type="ORF">F5X68DRAFT_225497</name>
</gene>
<dbReference type="GO" id="GO:0016020">
    <property type="term" value="C:membrane"/>
    <property type="evidence" value="ECO:0007669"/>
    <property type="project" value="UniProtKB-SubCell"/>
</dbReference>
<evidence type="ECO:0000256" key="3">
    <source>
        <dbReference type="ARBA" id="ARBA00022448"/>
    </source>
</evidence>
<comment type="subcellular location">
    <subcellularLocation>
        <location evidence="1">Membrane</location>
        <topology evidence="1">Multi-pass membrane protein</topology>
    </subcellularLocation>
</comment>
<keyword evidence="3" id="KW-0813">Transport</keyword>
<proteinExistence type="inferred from homology"/>
<feature type="transmembrane region" description="Helical" evidence="7">
    <location>
        <begin position="325"/>
        <end position="346"/>
    </location>
</feature>
<sequence>MPMHAAESPIAGADLAALDAGNNVPWYKQPHLVRLNVRIAGLTLFASAVGYDGSLLNGLQSLPLWQEFMDHPTGEWSGFINIVYWIALGLSCPVGSWICNRFGRRVTIALAYIPLFAGAALQAAAQTQAQWIIGRALMGVPTAFYAMSVPLLITEIAHPAHRSVITALVNTTFFIGGIIAAWSCFGVRNYTTFWSWRIPCLLQVALPLAGLPALLSSPESPRWMISKGDHDRARQTIAQYHVGNGASQDLVDFEMAEMTSAIQAESQAKKSTSYLTMVSTPANRRRFFITVSLSFYSQWIGNGVVSYYLSDVLKTVNITSVTDQTIIMGCLQIWSFICAIAGALFVERAGRRTLFLLSCAIMLMSFVVITALSGSFAKSGSSSVGKAMIPFIYVFNAGYGIAVTPLQVAYPLEIWPYELRSRGIGLAWMVMVTAIIFNVFVNPIALAAIAWKFYTVFVVVLVAYGLTVYFFYPETKGHTLEEMATIFGDNPESKII</sequence>
<dbReference type="InterPro" id="IPR036259">
    <property type="entry name" value="MFS_trans_sf"/>
</dbReference>
<dbReference type="EMBL" id="JAGSXJ010000038">
    <property type="protein sequence ID" value="KAH6665332.1"/>
    <property type="molecule type" value="Genomic_DNA"/>
</dbReference>
<organism evidence="9 10">
    <name type="scientific">Plectosphaerella plurivora</name>
    <dbReference type="NCBI Taxonomy" id="936078"/>
    <lineage>
        <taxon>Eukaryota</taxon>
        <taxon>Fungi</taxon>
        <taxon>Dikarya</taxon>
        <taxon>Ascomycota</taxon>
        <taxon>Pezizomycotina</taxon>
        <taxon>Sordariomycetes</taxon>
        <taxon>Hypocreomycetidae</taxon>
        <taxon>Glomerellales</taxon>
        <taxon>Plectosphaerellaceae</taxon>
        <taxon>Plectosphaerella</taxon>
    </lineage>
</organism>
<name>A0A9P9A5P2_9PEZI</name>
<protein>
    <submittedName>
        <fullName evidence="9">General substrate transporter</fullName>
    </submittedName>
</protein>
<keyword evidence="6 7" id="KW-0472">Membrane</keyword>
<comment type="caution">
    <text evidence="9">The sequence shown here is derived from an EMBL/GenBank/DDBJ whole genome shotgun (WGS) entry which is preliminary data.</text>
</comment>
<feature type="domain" description="Major facilitator superfamily (MFS) profile" evidence="8">
    <location>
        <begin position="38"/>
        <end position="476"/>
    </location>
</feature>
<feature type="transmembrane region" description="Helical" evidence="7">
    <location>
        <begin position="131"/>
        <end position="153"/>
    </location>
</feature>
<feature type="transmembrane region" description="Helical" evidence="7">
    <location>
        <begin position="451"/>
        <end position="472"/>
    </location>
</feature>
<dbReference type="InterPro" id="IPR050360">
    <property type="entry name" value="MFS_Sugar_Transporters"/>
</dbReference>
<evidence type="ECO:0000313" key="10">
    <source>
        <dbReference type="Proteomes" id="UP000770015"/>
    </source>
</evidence>
<reference evidence="9" key="1">
    <citation type="journal article" date="2021" name="Nat. Commun.">
        <title>Genetic determinants of endophytism in the Arabidopsis root mycobiome.</title>
        <authorList>
            <person name="Mesny F."/>
            <person name="Miyauchi S."/>
            <person name="Thiergart T."/>
            <person name="Pickel B."/>
            <person name="Atanasova L."/>
            <person name="Karlsson M."/>
            <person name="Huettel B."/>
            <person name="Barry K.W."/>
            <person name="Haridas S."/>
            <person name="Chen C."/>
            <person name="Bauer D."/>
            <person name="Andreopoulos W."/>
            <person name="Pangilinan J."/>
            <person name="LaButti K."/>
            <person name="Riley R."/>
            <person name="Lipzen A."/>
            <person name="Clum A."/>
            <person name="Drula E."/>
            <person name="Henrissat B."/>
            <person name="Kohler A."/>
            <person name="Grigoriev I.V."/>
            <person name="Martin F.M."/>
            <person name="Hacquard S."/>
        </authorList>
    </citation>
    <scope>NUCLEOTIDE SEQUENCE</scope>
    <source>
        <strain evidence="9">MPI-SDFR-AT-0117</strain>
    </source>
</reference>
<dbReference type="InterPro" id="IPR005828">
    <property type="entry name" value="MFS_sugar_transport-like"/>
</dbReference>
<dbReference type="SUPFAM" id="SSF103473">
    <property type="entry name" value="MFS general substrate transporter"/>
    <property type="match status" value="1"/>
</dbReference>
<feature type="transmembrane region" description="Helical" evidence="7">
    <location>
        <begin position="35"/>
        <end position="56"/>
    </location>
</feature>
<feature type="transmembrane region" description="Helical" evidence="7">
    <location>
        <begin position="287"/>
        <end position="309"/>
    </location>
</feature>
<dbReference type="AlphaFoldDB" id="A0A9P9A5P2"/>
<evidence type="ECO:0000256" key="6">
    <source>
        <dbReference type="ARBA" id="ARBA00023136"/>
    </source>
</evidence>
<evidence type="ECO:0000256" key="7">
    <source>
        <dbReference type="SAM" id="Phobius"/>
    </source>
</evidence>
<dbReference type="InterPro" id="IPR005829">
    <property type="entry name" value="Sugar_transporter_CS"/>
</dbReference>
<keyword evidence="5 7" id="KW-1133">Transmembrane helix</keyword>
<dbReference type="FunFam" id="1.20.1250.20:FF:000134">
    <property type="entry name" value="MFS sugar transporter protein"/>
    <property type="match status" value="1"/>
</dbReference>
<dbReference type="PANTHER" id="PTHR48022">
    <property type="entry name" value="PLASTIDIC GLUCOSE TRANSPORTER 4"/>
    <property type="match status" value="1"/>
</dbReference>
<dbReference type="PROSITE" id="PS00216">
    <property type="entry name" value="SUGAR_TRANSPORT_1"/>
    <property type="match status" value="1"/>
</dbReference>
<dbReference type="PANTHER" id="PTHR48022:SF3">
    <property type="entry name" value="HEXOSE TRANSPORTER PROTEIN (AFU_ORTHOLOGUE AFUA_8G04480)-RELATED"/>
    <property type="match status" value="1"/>
</dbReference>
<keyword evidence="10" id="KW-1185">Reference proteome</keyword>
<dbReference type="Gene3D" id="1.20.1250.20">
    <property type="entry name" value="MFS general substrate transporter like domains"/>
    <property type="match status" value="1"/>
</dbReference>
<evidence type="ECO:0000256" key="5">
    <source>
        <dbReference type="ARBA" id="ARBA00022989"/>
    </source>
</evidence>
<keyword evidence="4 7" id="KW-0812">Transmembrane</keyword>
<evidence type="ECO:0000256" key="4">
    <source>
        <dbReference type="ARBA" id="ARBA00022692"/>
    </source>
</evidence>
<evidence type="ECO:0000256" key="1">
    <source>
        <dbReference type="ARBA" id="ARBA00004141"/>
    </source>
</evidence>
<dbReference type="Proteomes" id="UP000770015">
    <property type="component" value="Unassembled WGS sequence"/>
</dbReference>
<evidence type="ECO:0000256" key="2">
    <source>
        <dbReference type="ARBA" id="ARBA00010992"/>
    </source>
</evidence>
<dbReference type="InterPro" id="IPR020846">
    <property type="entry name" value="MFS_dom"/>
</dbReference>
<evidence type="ECO:0000259" key="8">
    <source>
        <dbReference type="PROSITE" id="PS50850"/>
    </source>
</evidence>
<feature type="transmembrane region" description="Helical" evidence="7">
    <location>
        <begin position="165"/>
        <end position="188"/>
    </location>
</feature>
<dbReference type="OrthoDB" id="6133115at2759"/>
<dbReference type="GO" id="GO:0005351">
    <property type="term" value="F:carbohydrate:proton symporter activity"/>
    <property type="evidence" value="ECO:0007669"/>
    <property type="project" value="TreeGrafter"/>
</dbReference>
<accession>A0A9P9A5P2</accession>
<feature type="transmembrane region" description="Helical" evidence="7">
    <location>
        <begin position="424"/>
        <end position="445"/>
    </location>
</feature>
<feature type="transmembrane region" description="Helical" evidence="7">
    <location>
        <begin position="388"/>
        <end position="412"/>
    </location>
</feature>
<feature type="transmembrane region" description="Helical" evidence="7">
    <location>
        <begin position="76"/>
        <end position="99"/>
    </location>
</feature>
<feature type="transmembrane region" description="Helical" evidence="7">
    <location>
        <begin position="353"/>
        <end position="376"/>
    </location>
</feature>
<evidence type="ECO:0000313" key="9">
    <source>
        <dbReference type="EMBL" id="KAH6665332.1"/>
    </source>
</evidence>
<dbReference type="PROSITE" id="PS50850">
    <property type="entry name" value="MFS"/>
    <property type="match status" value="1"/>
</dbReference>